<comment type="caution">
    <text evidence="1">The sequence shown here is derived from an EMBL/GenBank/DDBJ whole genome shotgun (WGS) entry which is preliminary data.</text>
</comment>
<organism evidence="1 2">
    <name type="scientific">Rhizobium setariae</name>
    <dbReference type="NCBI Taxonomy" id="2801340"/>
    <lineage>
        <taxon>Bacteria</taxon>
        <taxon>Pseudomonadati</taxon>
        <taxon>Pseudomonadota</taxon>
        <taxon>Alphaproteobacteria</taxon>
        <taxon>Hyphomicrobiales</taxon>
        <taxon>Rhizobiaceae</taxon>
        <taxon>Rhizobium/Agrobacterium group</taxon>
        <taxon>Rhizobium</taxon>
    </lineage>
</organism>
<accession>A0A937CRC4</accession>
<dbReference type="Proteomes" id="UP000633219">
    <property type="component" value="Unassembled WGS sequence"/>
</dbReference>
<protein>
    <submittedName>
        <fullName evidence="1">Uncharacterized protein</fullName>
    </submittedName>
</protein>
<dbReference type="AlphaFoldDB" id="A0A937CRC4"/>
<evidence type="ECO:0000313" key="1">
    <source>
        <dbReference type="EMBL" id="MBL0374317.1"/>
    </source>
</evidence>
<proteinExistence type="predicted"/>
<dbReference type="EMBL" id="JAEQNC010000012">
    <property type="protein sequence ID" value="MBL0374317.1"/>
    <property type="molecule type" value="Genomic_DNA"/>
</dbReference>
<dbReference type="SUPFAM" id="SSF52283">
    <property type="entry name" value="Formate/glycerate dehydrogenase catalytic domain-like"/>
    <property type="match status" value="1"/>
</dbReference>
<dbReference type="Gene3D" id="3.40.50.720">
    <property type="entry name" value="NAD(P)-binding Rossmann-like Domain"/>
    <property type="match status" value="1"/>
</dbReference>
<reference evidence="1" key="1">
    <citation type="submission" date="2021-01" db="EMBL/GenBank/DDBJ databases">
        <title>Rhizobium sp. strain KVB221 16S ribosomal RNA gene Genome sequencing and assembly.</title>
        <authorList>
            <person name="Kang M."/>
        </authorList>
    </citation>
    <scope>NUCLEOTIDE SEQUENCE</scope>
    <source>
        <strain evidence="1">KVB221</strain>
    </source>
</reference>
<evidence type="ECO:0000313" key="2">
    <source>
        <dbReference type="Proteomes" id="UP000633219"/>
    </source>
</evidence>
<sequence>MKPRILATRRWQDGGEHFLESRFDVTLNRNDTPLTQAERCEAPRVYDALLCFGEKRKLPADFVPSCADPVPV</sequence>
<name>A0A937CRC4_9HYPH</name>
<dbReference type="RefSeq" id="WP_201662462.1">
    <property type="nucleotide sequence ID" value="NZ_JAEQNC010000012.1"/>
</dbReference>
<gene>
    <name evidence="1" type="ORF">JJB09_20040</name>
</gene>
<keyword evidence="2" id="KW-1185">Reference proteome</keyword>